<evidence type="ECO:0000256" key="16">
    <source>
        <dbReference type="PIRSR" id="PIRSR000167-1"/>
    </source>
</evidence>
<dbReference type="SFLD" id="SFLDG01065">
    <property type="entry name" value="anaerobic_coproporphyrinogen-I"/>
    <property type="match status" value="1"/>
</dbReference>
<dbReference type="PIRSF" id="PIRSF000167">
    <property type="entry name" value="HemN"/>
    <property type="match status" value="1"/>
</dbReference>
<dbReference type="InterPro" id="IPR034505">
    <property type="entry name" value="Coproporphyrinogen-III_oxidase"/>
</dbReference>
<evidence type="ECO:0000313" key="19">
    <source>
        <dbReference type="EMBL" id="MYZ51156.1"/>
    </source>
</evidence>
<evidence type="ECO:0000259" key="18">
    <source>
        <dbReference type="PROSITE" id="PS51918"/>
    </source>
</evidence>
<evidence type="ECO:0000256" key="6">
    <source>
        <dbReference type="ARBA" id="ARBA00022490"/>
    </source>
</evidence>
<dbReference type="InterPro" id="IPR010723">
    <property type="entry name" value="HemN_C"/>
</dbReference>
<accession>A0A7C9MU22</accession>
<comment type="catalytic activity">
    <reaction evidence="14 15">
        <text>coproporphyrinogen III + 2 S-adenosyl-L-methionine = protoporphyrinogen IX + 2 5'-deoxyadenosine + 2 L-methionine + 2 CO2</text>
        <dbReference type="Rhea" id="RHEA:15425"/>
        <dbReference type="ChEBI" id="CHEBI:16526"/>
        <dbReference type="ChEBI" id="CHEBI:17319"/>
        <dbReference type="ChEBI" id="CHEBI:57307"/>
        <dbReference type="ChEBI" id="CHEBI:57309"/>
        <dbReference type="ChEBI" id="CHEBI:57844"/>
        <dbReference type="ChEBI" id="CHEBI:59789"/>
        <dbReference type="EC" id="1.3.98.3"/>
    </reaction>
</comment>
<evidence type="ECO:0000313" key="20">
    <source>
        <dbReference type="Proteomes" id="UP000481947"/>
    </source>
</evidence>
<feature type="binding site" evidence="16">
    <location>
        <position position="147"/>
    </location>
    <ligand>
        <name>S-adenosyl-L-methionine</name>
        <dbReference type="ChEBI" id="CHEBI:59789"/>
        <label>1</label>
    </ligand>
</feature>
<protein>
    <recommendedName>
        <fullName evidence="15">Coproporphyrinogen-III oxidase</fullName>
        <ecNumber evidence="15">1.3.98.3</ecNumber>
    </recommendedName>
</protein>
<dbReference type="RefSeq" id="WP_161124285.1">
    <property type="nucleotide sequence ID" value="NZ_VYSB01000002.1"/>
</dbReference>
<dbReference type="InterPro" id="IPR023404">
    <property type="entry name" value="rSAM_horseshoe"/>
</dbReference>
<name>A0A7C9MU22_9BURK</name>
<comment type="caution">
    <text evidence="19">The sequence shown here is derived from an EMBL/GenBank/DDBJ whole genome shotgun (WGS) entry which is preliminary data.</text>
</comment>
<feature type="domain" description="Radical SAM core" evidence="18">
    <location>
        <begin position="46"/>
        <end position="282"/>
    </location>
</feature>
<evidence type="ECO:0000256" key="13">
    <source>
        <dbReference type="ARBA" id="ARBA00024295"/>
    </source>
</evidence>
<dbReference type="SFLD" id="SFLDG01082">
    <property type="entry name" value="B12-binding_domain_containing"/>
    <property type="match status" value="1"/>
</dbReference>
<keyword evidence="11 15" id="KW-0411">Iron-sulfur</keyword>
<dbReference type="Gene3D" id="1.10.10.920">
    <property type="match status" value="1"/>
</dbReference>
<dbReference type="UniPathway" id="UPA00251">
    <property type="reaction ID" value="UER00323"/>
</dbReference>
<evidence type="ECO:0000256" key="10">
    <source>
        <dbReference type="ARBA" id="ARBA00023004"/>
    </source>
</evidence>
<dbReference type="GO" id="GO:0006782">
    <property type="term" value="P:protoporphyrinogen IX biosynthetic process"/>
    <property type="evidence" value="ECO:0007669"/>
    <property type="project" value="UniProtKB-UniPathway"/>
</dbReference>
<evidence type="ECO:0000256" key="12">
    <source>
        <dbReference type="ARBA" id="ARBA00023244"/>
    </source>
</evidence>
<keyword evidence="6 15" id="KW-0963">Cytoplasm</keyword>
<feature type="binding site" evidence="16">
    <location>
        <position position="114"/>
    </location>
    <ligand>
        <name>S-adenosyl-L-methionine</name>
        <dbReference type="ChEBI" id="CHEBI:59789"/>
        <label>1</label>
    </ligand>
</feature>
<evidence type="ECO:0000256" key="3">
    <source>
        <dbReference type="ARBA" id="ARBA00005493"/>
    </source>
</evidence>
<feature type="binding site" evidence="16">
    <location>
        <begin position="69"/>
        <end position="71"/>
    </location>
    <ligand>
        <name>S-adenosyl-L-methionine</name>
        <dbReference type="ChEBI" id="CHEBI:59789"/>
        <label>2</label>
    </ligand>
</feature>
<comment type="function">
    <text evidence="13">Involved in the heme biosynthesis. Catalyzes the anaerobic oxidative decarboxylation of propionate groups of rings A and B of coproporphyrinogen III to yield the vinyl groups in protoporphyrinogen IX.</text>
</comment>
<dbReference type="Pfam" id="PF06969">
    <property type="entry name" value="HemN_C"/>
    <property type="match status" value="1"/>
</dbReference>
<dbReference type="PROSITE" id="PS51918">
    <property type="entry name" value="RADICAL_SAM"/>
    <property type="match status" value="1"/>
</dbReference>
<feature type="binding site" evidence="16">
    <location>
        <position position="331"/>
    </location>
    <ligand>
        <name>S-adenosyl-L-methionine</name>
        <dbReference type="ChEBI" id="CHEBI:59789"/>
        <label>1</label>
    </ligand>
</feature>
<dbReference type="InterPro" id="IPR007197">
    <property type="entry name" value="rSAM"/>
</dbReference>
<dbReference type="PANTHER" id="PTHR13932:SF6">
    <property type="entry name" value="OXYGEN-INDEPENDENT COPROPORPHYRINOGEN III OXIDASE"/>
    <property type="match status" value="1"/>
</dbReference>
<dbReference type="InterPro" id="IPR058240">
    <property type="entry name" value="rSAM_sf"/>
</dbReference>
<evidence type="ECO:0000256" key="17">
    <source>
        <dbReference type="PIRSR" id="PIRSR000167-2"/>
    </source>
</evidence>
<dbReference type="GO" id="GO:0005737">
    <property type="term" value="C:cytoplasm"/>
    <property type="evidence" value="ECO:0007669"/>
    <property type="project" value="UniProtKB-SubCell"/>
</dbReference>
<keyword evidence="12 15" id="KW-0627">Porphyrin biosynthesis</keyword>
<dbReference type="PANTHER" id="PTHR13932">
    <property type="entry name" value="COPROPORPHYRINIGEN III OXIDASE"/>
    <property type="match status" value="1"/>
</dbReference>
<comment type="pathway">
    <text evidence="2 15">Porphyrin-containing compound metabolism; protoporphyrin-IX biosynthesis; protoporphyrinogen-IX from coproporphyrinogen-III (AdoMet route): step 1/1.</text>
</comment>
<feature type="binding site" evidence="16">
    <location>
        <position position="174"/>
    </location>
    <ligand>
        <name>S-adenosyl-L-methionine</name>
        <dbReference type="ChEBI" id="CHEBI:59789"/>
        <label>2</label>
    </ligand>
</feature>
<dbReference type="GO" id="GO:0051989">
    <property type="term" value="F:coproporphyrinogen dehydrogenase activity"/>
    <property type="evidence" value="ECO:0007669"/>
    <property type="project" value="UniProtKB-EC"/>
</dbReference>
<dbReference type="EC" id="1.3.98.3" evidence="15"/>
<dbReference type="InterPro" id="IPR004558">
    <property type="entry name" value="Coprogen_oxidase_HemN"/>
</dbReference>
<dbReference type="GO" id="GO:0051539">
    <property type="term" value="F:4 iron, 4 sulfur cluster binding"/>
    <property type="evidence" value="ECO:0007669"/>
    <property type="project" value="UniProtKB-KW"/>
</dbReference>
<keyword evidence="8 15" id="KW-0479">Metal-binding</keyword>
<comment type="cofactor">
    <cofactor evidence="15 17">
        <name>[4Fe-4S] cluster</name>
        <dbReference type="ChEBI" id="CHEBI:49883"/>
    </cofactor>
    <text evidence="15 17">Binds 1 [4Fe-4S] cluster. The cluster is coordinated with 3 cysteines and an exchangeable S-adenosyl-L-methionine.</text>
</comment>
<dbReference type="SUPFAM" id="SSF102114">
    <property type="entry name" value="Radical SAM enzymes"/>
    <property type="match status" value="1"/>
</dbReference>
<sequence length="459" mass="52018">MSHAIDEQLLRRFDVPGPRYTSYPTADRFVEAFGCDDYIQALEQRRAGSMALPLSLYVHIPFCESLCYYCACNKVITKHHSKSAEYLRYLSRELELQVEHFGRGYNVSQLHLGGGSPTFLSDVELSDLLDMIKRHFNLAPGGEFSIEVDPRTVTPERLQHLYQLGFNRLSFGVQDFDPTVQKAVHRVQPAEQVFALVQAARDIGFESINVDLIYGLPKQTPESFRHTLEQVKLLRPDRIALYAYAHLPTRFKPQRRILSAELPSPSEKLSMLANSLAMLGDAGYDYVGMDHFALPDDALAVAKRQGRLHRNFQGYSTQPDCDLIALGVSAIGRIGATYSQNAKTLDEYYDALDQGRLPIVRGLALNRDDILRRSVIMAIMCQGELDFEAMGDAHLVDFKSHFSRELERLGEMVAMGLVRLSDSSLEVTEQGWYFVRAIAMTFDKYLQSDQDRARFSKII</sequence>
<gene>
    <name evidence="19" type="primary">hemN</name>
    <name evidence="19" type="ORF">F5985_03140</name>
</gene>
<dbReference type="SFLD" id="SFLDS00029">
    <property type="entry name" value="Radical_SAM"/>
    <property type="match status" value="1"/>
</dbReference>
<dbReference type="GO" id="GO:0046872">
    <property type="term" value="F:metal ion binding"/>
    <property type="evidence" value="ECO:0007669"/>
    <property type="project" value="UniProtKB-KW"/>
</dbReference>
<dbReference type="SMART" id="SM00729">
    <property type="entry name" value="Elp3"/>
    <property type="match status" value="1"/>
</dbReference>
<evidence type="ECO:0000256" key="5">
    <source>
        <dbReference type="ARBA" id="ARBA00022485"/>
    </source>
</evidence>
<dbReference type="AlphaFoldDB" id="A0A7C9MU22"/>
<feature type="binding site" evidence="17">
    <location>
        <position position="63"/>
    </location>
    <ligand>
        <name>[4Fe-4S] cluster</name>
        <dbReference type="ChEBI" id="CHEBI:49883"/>
        <note>4Fe-4S-S-AdoMet</note>
    </ligand>
</feature>
<feature type="binding site" evidence="17">
    <location>
        <position position="70"/>
    </location>
    <ligand>
        <name>[4Fe-4S] cluster</name>
        <dbReference type="ChEBI" id="CHEBI:49883"/>
        <note>4Fe-4S-S-AdoMet</note>
    </ligand>
</feature>
<comment type="similarity">
    <text evidence="3 15">Belongs to the anaerobic coproporphyrinogen-III oxidase family.</text>
</comment>
<evidence type="ECO:0000256" key="9">
    <source>
        <dbReference type="ARBA" id="ARBA00023002"/>
    </source>
</evidence>
<dbReference type="InterPro" id="IPR006638">
    <property type="entry name" value="Elp3/MiaA/NifB-like_rSAM"/>
</dbReference>
<comment type="subunit">
    <text evidence="4">Monomer.</text>
</comment>
<evidence type="ECO:0000256" key="11">
    <source>
        <dbReference type="ARBA" id="ARBA00023014"/>
    </source>
</evidence>
<dbReference type="Gene3D" id="3.80.30.20">
    <property type="entry name" value="tm_1862 like domain"/>
    <property type="match status" value="1"/>
</dbReference>
<dbReference type="NCBIfam" id="TIGR00538">
    <property type="entry name" value="hemN"/>
    <property type="match status" value="1"/>
</dbReference>
<feature type="binding site" evidence="16">
    <location>
        <position position="211"/>
    </location>
    <ligand>
        <name>S-adenosyl-L-methionine</name>
        <dbReference type="ChEBI" id="CHEBI:59789"/>
        <label>2</label>
    </ligand>
</feature>
<evidence type="ECO:0000256" key="15">
    <source>
        <dbReference type="PIRNR" id="PIRNR000167"/>
    </source>
</evidence>
<reference evidence="19 20" key="1">
    <citation type="submission" date="2019-09" db="EMBL/GenBank/DDBJ databases">
        <title>Identification of Malikia spinosa a prominent benzene-, toluene-, and ethylbenzene-degrading bacterium: enrichment, isolation and whole genome sequencing.</title>
        <authorList>
            <person name="Tancsics A."/>
            <person name="Revesz F."/>
            <person name="Kriszt B."/>
        </authorList>
    </citation>
    <scope>NUCLEOTIDE SEQUENCE [LARGE SCALE GENOMIC DNA]</scope>
    <source>
        <strain evidence="19 20">AB6</strain>
    </source>
</reference>
<evidence type="ECO:0000256" key="8">
    <source>
        <dbReference type="ARBA" id="ARBA00022723"/>
    </source>
</evidence>
<proteinExistence type="inferred from homology"/>
<comment type="subcellular location">
    <subcellularLocation>
        <location evidence="1 15">Cytoplasm</location>
    </subcellularLocation>
</comment>
<feature type="binding site" evidence="16">
    <location>
        <position position="245"/>
    </location>
    <ligand>
        <name>S-adenosyl-L-methionine</name>
        <dbReference type="ChEBI" id="CHEBI:59789"/>
        <label>2</label>
    </ligand>
</feature>
<dbReference type="CDD" id="cd01335">
    <property type="entry name" value="Radical_SAM"/>
    <property type="match status" value="1"/>
</dbReference>
<evidence type="ECO:0000256" key="14">
    <source>
        <dbReference type="ARBA" id="ARBA00048321"/>
    </source>
</evidence>
<keyword evidence="9 15" id="KW-0560">Oxidoreductase</keyword>
<dbReference type="FunFam" id="3.80.30.20:FF:000012">
    <property type="entry name" value="Coproporphyrinogen-III oxidase"/>
    <property type="match status" value="1"/>
</dbReference>
<dbReference type="GO" id="GO:0004109">
    <property type="term" value="F:coproporphyrinogen oxidase activity"/>
    <property type="evidence" value="ECO:0007669"/>
    <property type="project" value="InterPro"/>
</dbReference>
<keyword evidence="10 15" id="KW-0408">Iron</keyword>
<evidence type="ECO:0000256" key="1">
    <source>
        <dbReference type="ARBA" id="ARBA00004496"/>
    </source>
</evidence>
<evidence type="ECO:0000256" key="2">
    <source>
        <dbReference type="ARBA" id="ARBA00004785"/>
    </source>
</evidence>
<feature type="binding site" evidence="16">
    <location>
        <position position="57"/>
    </location>
    <ligand>
        <name>S-adenosyl-L-methionine</name>
        <dbReference type="ChEBI" id="CHEBI:59789"/>
        <label>1</label>
    </ligand>
</feature>
<keyword evidence="7 15" id="KW-0949">S-adenosyl-L-methionine</keyword>
<dbReference type="Proteomes" id="UP000481947">
    <property type="component" value="Unassembled WGS sequence"/>
</dbReference>
<dbReference type="Pfam" id="PF04055">
    <property type="entry name" value="Radical_SAM"/>
    <property type="match status" value="1"/>
</dbReference>
<feature type="binding site" evidence="17">
    <location>
        <position position="67"/>
    </location>
    <ligand>
        <name>[4Fe-4S] cluster</name>
        <dbReference type="ChEBI" id="CHEBI:49883"/>
        <note>4Fe-4S-S-AdoMet</note>
    </ligand>
</feature>
<keyword evidence="5 15" id="KW-0004">4Fe-4S</keyword>
<evidence type="ECO:0000256" key="7">
    <source>
        <dbReference type="ARBA" id="ARBA00022691"/>
    </source>
</evidence>
<feature type="binding site" evidence="16">
    <location>
        <position position="186"/>
    </location>
    <ligand>
        <name>S-adenosyl-L-methionine</name>
        <dbReference type="ChEBI" id="CHEBI:59789"/>
        <label>2</label>
    </ligand>
</feature>
<evidence type="ECO:0000256" key="4">
    <source>
        <dbReference type="ARBA" id="ARBA00011245"/>
    </source>
</evidence>
<dbReference type="EMBL" id="VYSB01000002">
    <property type="protein sequence ID" value="MYZ51156.1"/>
    <property type="molecule type" value="Genomic_DNA"/>
</dbReference>
<organism evidence="19 20">
    <name type="scientific">Malikia spinosa</name>
    <dbReference type="NCBI Taxonomy" id="86180"/>
    <lineage>
        <taxon>Bacteria</taxon>
        <taxon>Pseudomonadati</taxon>
        <taxon>Pseudomonadota</taxon>
        <taxon>Betaproteobacteria</taxon>
        <taxon>Burkholderiales</taxon>
        <taxon>Comamonadaceae</taxon>
        <taxon>Malikia</taxon>
    </lineage>
</organism>